<keyword evidence="3" id="KW-1185">Reference proteome</keyword>
<proteinExistence type="predicted"/>
<dbReference type="InParanoid" id="A0A1M6GY69"/>
<dbReference type="PANTHER" id="PTHR36503:SF3">
    <property type="entry name" value="BLR0126 PROTEIN"/>
    <property type="match status" value="1"/>
</dbReference>
<organism evidence="2 3">
    <name type="scientific">Rubritalea squalenifaciens DSM 18772</name>
    <dbReference type="NCBI Taxonomy" id="1123071"/>
    <lineage>
        <taxon>Bacteria</taxon>
        <taxon>Pseudomonadati</taxon>
        <taxon>Verrucomicrobiota</taxon>
        <taxon>Verrucomicrobiia</taxon>
        <taxon>Verrucomicrobiales</taxon>
        <taxon>Rubritaleaceae</taxon>
        <taxon>Rubritalea</taxon>
    </lineage>
</organism>
<dbReference type="PANTHER" id="PTHR36503">
    <property type="entry name" value="BLR2520 PROTEIN"/>
    <property type="match status" value="1"/>
</dbReference>
<dbReference type="OrthoDB" id="9796521at2"/>
<dbReference type="Gene3D" id="3.10.180.10">
    <property type="entry name" value="2,3-Dihydroxybiphenyl 1,2-Dioxygenase, domain 1"/>
    <property type="match status" value="1"/>
</dbReference>
<keyword evidence="2" id="KW-0456">Lyase</keyword>
<dbReference type="PROSITE" id="PS51819">
    <property type="entry name" value="VOC"/>
    <property type="match status" value="1"/>
</dbReference>
<sequence>MKLQKAAFIAFPASDFEVSLRFYRDLLGLPLVKEGKDDFSRFAHFDCSGFGIHVYEWTKPFNRAHTGLQIYVDDVDQLHAELKSQGVKFSGEVRDEPWGGRQVTIADPDGNLFDLLNSDFEEILKS</sequence>
<dbReference type="Pfam" id="PF00903">
    <property type="entry name" value="Glyoxalase"/>
    <property type="match status" value="1"/>
</dbReference>
<evidence type="ECO:0000313" key="3">
    <source>
        <dbReference type="Proteomes" id="UP000184510"/>
    </source>
</evidence>
<dbReference type="InterPro" id="IPR037523">
    <property type="entry name" value="VOC_core"/>
</dbReference>
<dbReference type="EMBL" id="FQYR01000003">
    <property type="protein sequence ID" value="SHJ14909.1"/>
    <property type="molecule type" value="Genomic_DNA"/>
</dbReference>
<dbReference type="Proteomes" id="UP000184510">
    <property type="component" value="Unassembled WGS sequence"/>
</dbReference>
<name>A0A1M6GY69_9BACT</name>
<dbReference type="SUPFAM" id="SSF54593">
    <property type="entry name" value="Glyoxalase/Bleomycin resistance protein/Dihydroxybiphenyl dioxygenase"/>
    <property type="match status" value="1"/>
</dbReference>
<dbReference type="AlphaFoldDB" id="A0A1M6GY69"/>
<protein>
    <submittedName>
        <fullName evidence="2">Lactoylglutathione lyase</fullName>
    </submittedName>
</protein>
<evidence type="ECO:0000313" key="2">
    <source>
        <dbReference type="EMBL" id="SHJ14909.1"/>
    </source>
</evidence>
<gene>
    <name evidence="2" type="ORF">SAMN02745181_1305</name>
</gene>
<accession>A0A1M6GY69</accession>
<dbReference type="STRING" id="1123071.SAMN02745181_1305"/>
<dbReference type="GO" id="GO:0016829">
    <property type="term" value="F:lyase activity"/>
    <property type="evidence" value="ECO:0007669"/>
    <property type="project" value="UniProtKB-KW"/>
</dbReference>
<dbReference type="RefSeq" id="WP_143158687.1">
    <property type="nucleotide sequence ID" value="NZ_FQYR01000003.1"/>
</dbReference>
<dbReference type="InterPro" id="IPR029068">
    <property type="entry name" value="Glyas_Bleomycin-R_OHBP_Dase"/>
</dbReference>
<evidence type="ECO:0000259" key="1">
    <source>
        <dbReference type="PROSITE" id="PS51819"/>
    </source>
</evidence>
<dbReference type="InterPro" id="IPR004360">
    <property type="entry name" value="Glyas_Fos-R_dOase_dom"/>
</dbReference>
<reference evidence="2 3" key="1">
    <citation type="submission" date="2016-11" db="EMBL/GenBank/DDBJ databases">
        <authorList>
            <person name="Jaros S."/>
            <person name="Januszkiewicz K."/>
            <person name="Wedrychowicz H."/>
        </authorList>
    </citation>
    <scope>NUCLEOTIDE SEQUENCE [LARGE SCALE GENOMIC DNA]</scope>
    <source>
        <strain evidence="2 3">DSM 18772</strain>
    </source>
</reference>
<feature type="domain" description="VOC" evidence="1">
    <location>
        <begin position="5"/>
        <end position="118"/>
    </location>
</feature>